<keyword evidence="1" id="KW-0812">Transmembrane</keyword>
<proteinExistence type="predicted"/>
<organism evidence="2 3">
    <name type="scientific">Marasmius crinis-equi</name>
    <dbReference type="NCBI Taxonomy" id="585013"/>
    <lineage>
        <taxon>Eukaryota</taxon>
        <taxon>Fungi</taxon>
        <taxon>Dikarya</taxon>
        <taxon>Basidiomycota</taxon>
        <taxon>Agaricomycotina</taxon>
        <taxon>Agaricomycetes</taxon>
        <taxon>Agaricomycetidae</taxon>
        <taxon>Agaricales</taxon>
        <taxon>Marasmiineae</taxon>
        <taxon>Marasmiaceae</taxon>
        <taxon>Marasmius</taxon>
    </lineage>
</organism>
<gene>
    <name evidence="2" type="ORF">V5O48_015838</name>
</gene>
<keyword evidence="1" id="KW-1133">Transmembrane helix</keyword>
<comment type="caution">
    <text evidence="2">The sequence shown here is derived from an EMBL/GenBank/DDBJ whole genome shotgun (WGS) entry which is preliminary data.</text>
</comment>
<sequence>EQHLDDPELISDIEYFGWEKRTLHSTSSPRSKSIFSAPWTFALIVASTLSSVLSLTPYIYLNHDEWNKPLSWIFPVCRSLGSLICVVSVQLALQLRIHHIVQSSLILMKARKQSLLTEFEDINRKPALMEERLRALRDQLADYCLGREQGQEKGKDAPETWTPDKLRKDLVSVLSVDIMLLFHQASILVGILMIVVGYVGCFNLVSQSNAAKGPYVWLGMEASLSVLRIALWGGNPSWAQGDTGLEMRLDLLGTKPSKTTPSAPSNFPLVTTSHPLSQLTKSKAFGALGMRKESAESFVAVSTEDFLAAATPYVGPLRRLELEGISLFHAIVPEIHSSGKRKLLCLTARRDDSDWAAISIFIHGSKTPYRAFTSRSQGLRGSRSRSLQVTLEDKLDTSGSDLGSTAYIDNISYQHLVQYSYDLFRRLFMRMQSSSVDVLWTLTLPSSLVTGDEIVDVALSKFDEDYTLLRKLDDSKAKWGTGNHTLKPYAFIRADASQNKGSQLIEYGALFESALLEIHLCIEDHCFVRNMGLSPAASRPLSWEWIRKMRERILAEKKHCHKRLADQHSDSIDLEETWDTLFRELRTLRQMHVSNPLLRSWEGHIRDISDSLSDKVPLVSELFNLQPFPALKHLTSNLLPLFTEGEEKEDYAVQSYRKMISRVGTAILRLPDDVLQVSAPHKFVREVSEKTLVGSDNDLGLEDLDQTSYVSKDHGGGSRVTLPNSGDKIFVTDPHLVPEPEALPILS</sequence>
<reference evidence="2 3" key="1">
    <citation type="submission" date="2024-02" db="EMBL/GenBank/DDBJ databases">
        <title>A draft genome for the cacao thread blight pathogen Marasmius crinis-equi.</title>
        <authorList>
            <person name="Cohen S.P."/>
            <person name="Baruah I.K."/>
            <person name="Amoako-Attah I."/>
            <person name="Bukari Y."/>
            <person name="Meinhardt L.W."/>
            <person name="Bailey B.A."/>
        </authorList>
    </citation>
    <scope>NUCLEOTIDE SEQUENCE [LARGE SCALE GENOMIC DNA]</scope>
    <source>
        <strain evidence="2 3">GH-76</strain>
    </source>
</reference>
<feature type="non-terminal residue" evidence="2">
    <location>
        <position position="1"/>
    </location>
</feature>
<name>A0ABR3ETS3_9AGAR</name>
<feature type="transmembrane region" description="Helical" evidence="1">
    <location>
        <begin position="72"/>
        <end position="93"/>
    </location>
</feature>
<evidence type="ECO:0000313" key="3">
    <source>
        <dbReference type="Proteomes" id="UP001465976"/>
    </source>
</evidence>
<keyword evidence="3" id="KW-1185">Reference proteome</keyword>
<feature type="transmembrane region" description="Helical" evidence="1">
    <location>
        <begin position="39"/>
        <end position="60"/>
    </location>
</feature>
<dbReference type="EMBL" id="JBAHYK010001986">
    <property type="protein sequence ID" value="KAL0566180.1"/>
    <property type="molecule type" value="Genomic_DNA"/>
</dbReference>
<dbReference type="Proteomes" id="UP001465976">
    <property type="component" value="Unassembled WGS sequence"/>
</dbReference>
<keyword evidence="1" id="KW-0472">Membrane</keyword>
<accession>A0ABR3ETS3</accession>
<protein>
    <submittedName>
        <fullName evidence="2">Uncharacterized protein</fullName>
    </submittedName>
</protein>
<evidence type="ECO:0000256" key="1">
    <source>
        <dbReference type="SAM" id="Phobius"/>
    </source>
</evidence>
<evidence type="ECO:0000313" key="2">
    <source>
        <dbReference type="EMBL" id="KAL0566180.1"/>
    </source>
</evidence>
<feature type="transmembrane region" description="Helical" evidence="1">
    <location>
        <begin position="174"/>
        <end position="199"/>
    </location>
</feature>